<keyword evidence="12" id="KW-0233">DNA recombination</keyword>
<dbReference type="GO" id="GO:0005737">
    <property type="term" value="C:cytoplasm"/>
    <property type="evidence" value="ECO:0007669"/>
    <property type="project" value="TreeGrafter"/>
</dbReference>
<evidence type="ECO:0000256" key="6">
    <source>
        <dbReference type="ARBA" id="ARBA00022763"/>
    </source>
</evidence>
<evidence type="ECO:0000259" key="20">
    <source>
        <dbReference type="PROSITE" id="PS51194"/>
    </source>
</evidence>
<evidence type="ECO:0000256" key="17">
    <source>
        <dbReference type="SAM" id="MobiDB-lite"/>
    </source>
</evidence>
<keyword evidence="11" id="KW-0238">DNA-binding</keyword>
<dbReference type="InterPro" id="IPR036388">
    <property type="entry name" value="WH-like_DNA-bd_sf"/>
</dbReference>
<dbReference type="SUPFAM" id="SSF47819">
    <property type="entry name" value="HRDC-like"/>
    <property type="match status" value="1"/>
</dbReference>
<keyword evidence="4" id="KW-0479">Metal-binding</keyword>
<dbReference type="OrthoDB" id="9760034at2"/>
<dbReference type="PROSITE" id="PS51192">
    <property type="entry name" value="HELICASE_ATP_BIND_1"/>
    <property type="match status" value="1"/>
</dbReference>
<organism evidence="21 22">
    <name type="scientific">Caulobacter endophyticus</name>
    <dbReference type="NCBI Taxonomy" id="2172652"/>
    <lineage>
        <taxon>Bacteria</taxon>
        <taxon>Pseudomonadati</taxon>
        <taxon>Pseudomonadota</taxon>
        <taxon>Alphaproteobacteria</taxon>
        <taxon>Caulobacterales</taxon>
        <taxon>Caulobacteraceae</taxon>
        <taxon>Caulobacter</taxon>
    </lineage>
</organism>
<evidence type="ECO:0000256" key="12">
    <source>
        <dbReference type="ARBA" id="ARBA00023172"/>
    </source>
</evidence>
<dbReference type="PANTHER" id="PTHR13710">
    <property type="entry name" value="DNA HELICASE RECQ FAMILY MEMBER"/>
    <property type="match status" value="1"/>
</dbReference>
<dbReference type="NCBIfam" id="TIGR00614">
    <property type="entry name" value="recQ_fam"/>
    <property type="match status" value="1"/>
</dbReference>
<dbReference type="SUPFAM" id="SSF46785">
    <property type="entry name" value="Winged helix' DNA-binding domain"/>
    <property type="match status" value="1"/>
</dbReference>
<dbReference type="PROSITE" id="PS51194">
    <property type="entry name" value="HELICASE_CTER"/>
    <property type="match status" value="1"/>
</dbReference>
<evidence type="ECO:0000256" key="1">
    <source>
        <dbReference type="ARBA" id="ARBA00001946"/>
    </source>
</evidence>
<feature type="region of interest" description="Disordered" evidence="17">
    <location>
        <begin position="1"/>
        <end position="46"/>
    </location>
</feature>
<dbReference type="InterPro" id="IPR002121">
    <property type="entry name" value="HRDC_dom"/>
</dbReference>
<dbReference type="Pfam" id="PF00271">
    <property type="entry name" value="Helicase_C"/>
    <property type="match status" value="1"/>
</dbReference>
<dbReference type="InterPro" id="IPR010997">
    <property type="entry name" value="HRDC-like_sf"/>
</dbReference>
<dbReference type="GO" id="GO:0030894">
    <property type="term" value="C:replisome"/>
    <property type="evidence" value="ECO:0007669"/>
    <property type="project" value="TreeGrafter"/>
</dbReference>
<keyword evidence="9" id="KW-0862">Zinc</keyword>
<dbReference type="Gene3D" id="1.10.150.80">
    <property type="entry name" value="HRDC domain"/>
    <property type="match status" value="1"/>
</dbReference>
<feature type="compositionally biased region" description="Polar residues" evidence="17">
    <location>
        <begin position="1"/>
        <end position="10"/>
    </location>
</feature>
<dbReference type="SMART" id="SM00490">
    <property type="entry name" value="HELICc"/>
    <property type="match status" value="1"/>
</dbReference>
<dbReference type="GO" id="GO:0006260">
    <property type="term" value="P:DNA replication"/>
    <property type="evidence" value="ECO:0007669"/>
    <property type="project" value="InterPro"/>
</dbReference>
<gene>
    <name evidence="21" type="primary">recQ</name>
    <name evidence="21" type="ORF">DDF67_03305</name>
</gene>
<dbReference type="PANTHER" id="PTHR13710:SF105">
    <property type="entry name" value="ATP-DEPENDENT DNA HELICASE Q1"/>
    <property type="match status" value="1"/>
</dbReference>
<dbReference type="PROSITE" id="PS50967">
    <property type="entry name" value="HRDC"/>
    <property type="match status" value="1"/>
</dbReference>
<reference evidence="21 22" key="1">
    <citation type="submission" date="2018-04" db="EMBL/GenBank/DDBJ databases">
        <title>The genome sequence of Caulobacter sp. 744.</title>
        <authorList>
            <person name="Gao J."/>
            <person name="Sun J."/>
        </authorList>
    </citation>
    <scope>NUCLEOTIDE SEQUENCE [LARGE SCALE GENOMIC DNA]</scope>
    <source>
        <strain evidence="21 22">774</strain>
    </source>
</reference>
<dbReference type="SUPFAM" id="SSF52540">
    <property type="entry name" value="P-loop containing nucleoside triphosphate hydrolases"/>
    <property type="match status" value="1"/>
</dbReference>
<dbReference type="InterPro" id="IPR027417">
    <property type="entry name" value="P-loop_NTPase"/>
</dbReference>
<dbReference type="GO" id="GO:0016787">
    <property type="term" value="F:hydrolase activity"/>
    <property type="evidence" value="ECO:0007669"/>
    <property type="project" value="UniProtKB-KW"/>
</dbReference>
<dbReference type="InterPro" id="IPR011545">
    <property type="entry name" value="DEAD/DEAH_box_helicase_dom"/>
</dbReference>
<dbReference type="GO" id="GO:0009432">
    <property type="term" value="P:SOS response"/>
    <property type="evidence" value="ECO:0007669"/>
    <property type="project" value="UniProtKB-UniRule"/>
</dbReference>
<dbReference type="InterPro" id="IPR036390">
    <property type="entry name" value="WH_DNA-bd_sf"/>
</dbReference>
<evidence type="ECO:0000256" key="13">
    <source>
        <dbReference type="ARBA" id="ARBA00023204"/>
    </source>
</evidence>
<dbReference type="EC" id="5.6.2.4" evidence="16"/>
<dbReference type="FunFam" id="3.40.50.300:FF:001389">
    <property type="entry name" value="ATP-dependent DNA helicase RecQ"/>
    <property type="match status" value="1"/>
</dbReference>
<dbReference type="InterPro" id="IPR032284">
    <property type="entry name" value="RecQ_Zn-bd"/>
</dbReference>
<evidence type="ECO:0000256" key="10">
    <source>
        <dbReference type="ARBA" id="ARBA00022840"/>
    </source>
</evidence>
<dbReference type="GO" id="GO:0043590">
    <property type="term" value="C:bacterial nucleoid"/>
    <property type="evidence" value="ECO:0007669"/>
    <property type="project" value="TreeGrafter"/>
</dbReference>
<dbReference type="InterPro" id="IPR004589">
    <property type="entry name" value="DNA_helicase_ATP-dep_RecQ"/>
</dbReference>
<evidence type="ECO:0000256" key="15">
    <source>
        <dbReference type="ARBA" id="ARBA00034617"/>
    </source>
</evidence>
<dbReference type="GO" id="GO:0009378">
    <property type="term" value="F:four-way junction helicase activity"/>
    <property type="evidence" value="ECO:0007669"/>
    <property type="project" value="TreeGrafter"/>
</dbReference>
<dbReference type="Pfam" id="PF00270">
    <property type="entry name" value="DEAD"/>
    <property type="match status" value="1"/>
</dbReference>
<keyword evidence="5" id="KW-0547">Nucleotide-binding</keyword>
<evidence type="ECO:0000256" key="7">
    <source>
        <dbReference type="ARBA" id="ARBA00022801"/>
    </source>
</evidence>
<evidence type="ECO:0000313" key="21">
    <source>
        <dbReference type="EMBL" id="PVM93454.1"/>
    </source>
</evidence>
<feature type="domain" description="Helicase C-terminal" evidence="20">
    <location>
        <begin position="266"/>
        <end position="423"/>
    </location>
</feature>
<evidence type="ECO:0000256" key="16">
    <source>
        <dbReference type="NCBIfam" id="TIGR01389"/>
    </source>
</evidence>
<feature type="region of interest" description="Disordered" evidence="17">
    <location>
        <begin position="554"/>
        <end position="580"/>
    </location>
</feature>
<dbReference type="GO" id="GO:0046872">
    <property type="term" value="F:metal ion binding"/>
    <property type="evidence" value="ECO:0007669"/>
    <property type="project" value="UniProtKB-KW"/>
</dbReference>
<dbReference type="GO" id="GO:0005524">
    <property type="term" value="F:ATP binding"/>
    <property type="evidence" value="ECO:0007669"/>
    <property type="project" value="UniProtKB-KW"/>
</dbReference>
<dbReference type="Pfam" id="PF09382">
    <property type="entry name" value="RQC"/>
    <property type="match status" value="1"/>
</dbReference>
<dbReference type="GO" id="GO:0043138">
    <property type="term" value="F:3'-5' DNA helicase activity"/>
    <property type="evidence" value="ECO:0007669"/>
    <property type="project" value="UniProtKB-EC"/>
</dbReference>
<dbReference type="AlphaFoldDB" id="A0A2T9KBV0"/>
<evidence type="ECO:0000256" key="3">
    <source>
        <dbReference type="ARBA" id="ARBA00005446"/>
    </source>
</evidence>
<keyword evidence="8 21" id="KW-0347">Helicase</keyword>
<comment type="cofactor">
    <cofactor evidence="1">
        <name>Mg(2+)</name>
        <dbReference type="ChEBI" id="CHEBI:18420"/>
    </cofactor>
</comment>
<keyword evidence="10" id="KW-0067">ATP-binding</keyword>
<dbReference type="Pfam" id="PF00570">
    <property type="entry name" value="HRDC"/>
    <property type="match status" value="1"/>
</dbReference>
<dbReference type="Gene3D" id="3.40.50.300">
    <property type="entry name" value="P-loop containing nucleotide triphosphate hydrolases"/>
    <property type="match status" value="2"/>
</dbReference>
<proteinExistence type="inferred from homology"/>
<sequence>MPRKLTTSPTGLRPPAPPGEGSEKSAVSGLGAESRPCQKSAVSTALASPPSLDAARDVLRRTFGHQDFRGLQAQVVGELLEGRSALAVLPTGGGKSLCYQIPALVRPGLGLVVSPLIALMADQVAGLQQAGVAAERLDSNTLPEERAEIWRRIEAGRLDLLYLSPEGLMQGWMLERLSRLDLSLVAVDEAHCVSQWGHDFRPEYRMLGRIAEVFPNVPRLAVTATADARTRDDIRAELRLQGAAEFVDSFARPELALNAERKRGKGHDRVIELVTERPGRAGVVYAGSRDSTEKLAQMLIDNGVPALAYHAGLDKTVRARRLEQFLEADEAVMVATIAFGMGVDKPDVRFVIHADPPAAIEAYWQEIGRAGRDGQPAEGITLYSSADLAWAGRRIDAREAPDEVKQVQSRKLRQFYAMLEGMTCRAAAVRRYFGEEGVERCGTCDICISPPTGVDATQAAQKALSAAHRLGGRFGRGRLIDHLLGKTKDVSQQEAQMSTFGIGREFSPQGWRDLLDTLVFEGLLREDPNEGRPLIGLGDGEGVRAVYRGERQVSLRQAPGGDAGGKGGSGSGGKSLRRRQALTVPPGDQVLFEALRAWRKDQAQAQHVPPYVIFHDATLAEIAAARPLTLAALGKSGGVGQGKLDRYGEAVLKVVRDN</sequence>
<comment type="catalytic activity">
    <reaction evidence="15">
        <text>Couples ATP hydrolysis with the unwinding of duplex DNA by translocating in the 3'-5' direction.</text>
        <dbReference type="EC" id="5.6.2.4"/>
    </reaction>
</comment>
<dbReference type="SMART" id="SM00341">
    <property type="entry name" value="HRDC"/>
    <property type="match status" value="1"/>
</dbReference>
<dbReference type="InterPro" id="IPR018982">
    <property type="entry name" value="RQC_domain"/>
</dbReference>
<accession>A0A2T9KBV0</accession>
<dbReference type="SMART" id="SM00956">
    <property type="entry name" value="RQC"/>
    <property type="match status" value="1"/>
</dbReference>
<dbReference type="InterPro" id="IPR006293">
    <property type="entry name" value="DNA_helicase_ATP-dep_RecQ_bac"/>
</dbReference>
<protein>
    <recommendedName>
        <fullName evidence="16">DNA helicase RecQ</fullName>
        <ecNumber evidence="16">5.6.2.4</ecNumber>
    </recommendedName>
</protein>
<feature type="compositionally biased region" description="Gly residues" evidence="17">
    <location>
        <begin position="561"/>
        <end position="573"/>
    </location>
</feature>
<keyword evidence="13" id="KW-0234">DNA repair</keyword>
<dbReference type="CDD" id="cd17920">
    <property type="entry name" value="DEXHc_RecQ"/>
    <property type="match status" value="1"/>
</dbReference>
<dbReference type="Pfam" id="PF16124">
    <property type="entry name" value="RecQ_Zn_bind"/>
    <property type="match status" value="1"/>
</dbReference>
<evidence type="ECO:0000256" key="8">
    <source>
        <dbReference type="ARBA" id="ARBA00022806"/>
    </source>
</evidence>
<feature type="domain" description="Helicase ATP-binding" evidence="19">
    <location>
        <begin position="76"/>
        <end position="244"/>
    </location>
</feature>
<dbReference type="InterPro" id="IPR044876">
    <property type="entry name" value="HRDC_dom_sf"/>
</dbReference>
<dbReference type="InterPro" id="IPR014001">
    <property type="entry name" value="Helicase_ATP-bd"/>
</dbReference>
<evidence type="ECO:0000256" key="11">
    <source>
        <dbReference type="ARBA" id="ARBA00023125"/>
    </source>
</evidence>
<evidence type="ECO:0000256" key="14">
    <source>
        <dbReference type="ARBA" id="ARBA00023235"/>
    </source>
</evidence>
<dbReference type="InterPro" id="IPR001650">
    <property type="entry name" value="Helicase_C-like"/>
</dbReference>
<feature type="domain" description="HRDC" evidence="18">
    <location>
        <begin position="585"/>
        <end position="658"/>
    </location>
</feature>
<comment type="caution">
    <text evidence="21">The sequence shown here is derived from an EMBL/GenBank/DDBJ whole genome shotgun (WGS) entry which is preliminary data.</text>
</comment>
<evidence type="ECO:0000256" key="5">
    <source>
        <dbReference type="ARBA" id="ARBA00022741"/>
    </source>
</evidence>
<dbReference type="SMART" id="SM00487">
    <property type="entry name" value="DEXDc"/>
    <property type="match status" value="1"/>
</dbReference>
<keyword evidence="7" id="KW-0378">Hydrolase</keyword>
<evidence type="ECO:0000256" key="4">
    <source>
        <dbReference type="ARBA" id="ARBA00022723"/>
    </source>
</evidence>
<evidence type="ECO:0000259" key="18">
    <source>
        <dbReference type="PROSITE" id="PS50967"/>
    </source>
</evidence>
<dbReference type="Proteomes" id="UP000245073">
    <property type="component" value="Unassembled WGS sequence"/>
</dbReference>
<dbReference type="NCBIfam" id="TIGR01389">
    <property type="entry name" value="recQ"/>
    <property type="match status" value="1"/>
</dbReference>
<evidence type="ECO:0000256" key="9">
    <source>
        <dbReference type="ARBA" id="ARBA00022833"/>
    </source>
</evidence>
<evidence type="ECO:0000256" key="2">
    <source>
        <dbReference type="ARBA" id="ARBA00001947"/>
    </source>
</evidence>
<evidence type="ECO:0000313" key="22">
    <source>
        <dbReference type="Proteomes" id="UP000245073"/>
    </source>
</evidence>
<dbReference type="GO" id="GO:0006281">
    <property type="term" value="P:DNA repair"/>
    <property type="evidence" value="ECO:0007669"/>
    <property type="project" value="UniProtKB-KW"/>
</dbReference>
<keyword evidence="14" id="KW-0413">Isomerase</keyword>
<comment type="similarity">
    <text evidence="3">Belongs to the helicase family. RecQ subfamily.</text>
</comment>
<name>A0A2T9KBV0_9CAUL</name>
<dbReference type="GO" id="GO:0006310">
    <property type="term" value="P:DNA recombination"/>
    <property type="evidence" value="ECO:0007669"/>
    <property type="project" value="UniProtKB-UniRule"/>
</dbReference>
<dbReference type="EMBL" id="QDKQ01000018">
    <property type="protein sequence ID" value="PVM93454.1"/>
    <property type="molecule type" value="Genomic_DNA"/>
</dbReference>
<keyword evidence="22" id="KW-1185">Reference proteome</keyword>
<dbReference type="Gene3D" id="1.10.10.10">
    <property type="entry name" value="Winged helix-like DNA-binding domain superfamily/Winged helix DNA-binding domain"/>
    <property type="match status" value="1"/>
</dbReference>
<dbReference type="GO" id="GO:0003677">
    <property type="term" value="F:DNA binding"/>
    <property type="evidence" value="ECO:0007669"/>
    <property type="project" value="UniProtKB-KW"/>
</dbReference>
<keyword evidence="6" id="KW-0227">DNA damage</keyword>
<comment type="cofactor">
    <cofactor evidence="2">
        <name>Zn(2+)</name>
        <dbReference type="ChEBI" id="CHEBI:29105"/>
    </cofactor>
</comment>
<evidence type="ECO:0000259" key="19">
    <source>
        <dbReference type="PROSITE" id="PS51192"/>
    </source>
</evidence>